<gene>
    <name evidence="3" type="ORF">GCM10023329_12200</name>
</gene>
<dbReference type="PANTHER" id="PTHR46268:SF6">
    <property type="entry name" value="UNIVERSAL STRESS PROTEIN UP12"/>
    <property type="match status" value="1"/>
</dbReference>
<dbReference type="SUPFAM" id="SSF52402">
    <property type="entry name" value="Adenine nucleotide alpha hydrolases-like"/>
    <property type="match status" value="2"/>
</dbReference>
<proteinExistence type="inferred from homology"/>
<feature type="domain" description="UspA" evidence="2">
    <location>
        <begin position="170"/>
        <end position="292"/>
    </location>
</feature>
<evidence type="ECO:0000256" key="1">
    <source>
        <dbReference type="ARBA" id="ARBA00008791"/>
    </source>
</evidence>
<reference evidence="4" key="1">
    <citation type="journal article" date="2019" name="Int. J. Syst. Evol. Microbiol.">
        <title>The Global Catalogue of Microorganisms (GCM) 10K type strain sequencing project: providing services to taxonomists for standard genome sequencing and annotation.</title>
        <authorList>
            <consortium name="The Broad Institute Genomics Platform"/>
            <consortium name="The Broad Institute Genome Sequencing Center for Infectious Disease"/>
            <person name="Wu L."/>
            <person name="Ma J."/>
        </authorList>
    </citation>
    <scope>NUCLEOTIDE SEQUENCE [LARGE SCALE GENOMIC DNA]</scope>
    <source>
        <strain evidence="4">JCM 18324</strain>
    </source>
</reference>
<dbReference type="InterPro" id="IPR006016">
    <property type="entry name" value="UspA"/>
</dbReference>
<dbReference type="PRINTS" id="PR01438">
    <property type="entry name" value="UNVRSLSTRESS"/>
</dbReference>
<dbReference type="InterPro" id="IPR006015">
    <property type="entry name" value="Universal_stress_UspA"/>
</dbReference>
<dbReference type="PANTHER" id="PTHR46268">
    <property type="entry name" value="STRESS RESPONSE PROTEIN NHAX"/>
    <property type="match status" value="1"/>
</dbReference>
<keyword evidence="4" id="KW-1185">Reference proteome</keyword>
<dbReference type="RefSeq" id="WP_345610295.1">
    <property type="nucleotide sequence ID" value="NZ_BAABJV010000002.1"/>
</dbReference>
<feature type="domain" description="UspA" evidence="2">
    <location>
        <begin position="14"/>
        <end position="146"/>
    </location>
</feature>
<sequence>MQSDIPTRPELGGVVVGVDGSHGAREAVLWAAAEADRRGRPLTLVHAADTDRRALFSTAETLQSVREAGHDLLVEAASAVRERFPDLAMTTELSRMEPLAGLRAAAAHRATVVVGSRGLGGFSALLLGSVGLGVVARAEVPVVVVRGEADRPGTGTVTAAVHGAADLDWLLLAAAEAEARKASLRMLAVWNVLGHVGDVATMLDDLDDVARERVQELKDLADQVQGVFPELTVSPHVDTGTSVPGALVEASAHADLLVMGSHRRKLPVGRPSLGRVAHSVLHHAHCPVEVVPPAFAEERQRHARHAHTD</sequence>
<organism evidence="3 4">
    <name type="scientific">Streptomyces sanyensis</name>
    <dbReference type="NCBI Taxonomy" id="568869"/>
    <lineage>
        <taxon>Bacteria</taxon>
        <taxon>Bacillati</taxon>
        <taxon>Actinomycetota</taxon>
        <taxon>Actinomycetes</taxon>
        <taxon>Kitasatosporales</taxon>
        <taxon>Streptomycetaceae</taxon>
        <taxon>Streptomyces</taxon>
    </lineage>
</organism>
<evidence type="ECO:0000313" key="3">
    <source>
        <dbReference type="EMBL" id="GAA4767365.1"/>
    </source>
</evidence>
<name>A0ABP8ZW39_9ACTN</name>
<dbReference type="Gene3D" id="3.40.50.620">
    <property type="entry name" value="HUPs"/>
    <property type="match status" value="2"/>
</dbReference>
<protein>
    <submittedName>
        <fullName evidence="3">Universal stress protein</fullName>
    </submittedName>
</protein>
<evidence type="ECO:0000259" key="2">
    <source>
        <dbReference type="Pfam" id="PF00582"/>
    </source>
</evidence>
<comment type="caution">
    <text evidence="3">The sequence shown here is derived from an EMBL/GenBank/DDBJ whole genome shotgun (WGS) entry which is preliminary data.</text>
</comment>
<comment type="similarity">
    <text evidence="1">Belongs to the universal stress protein A family.</text>
</comment>
<dbReference type="Proteomes" id="UP001501147">
    <property type="component" value="Unassembled WGS sequence"/>
</dbReference>
<accession>A0ABP8ZW39</accession>
<dbReference type="EMBL" id="BAABJV010000002">
    <property type="protein sequence ID" value="GAA4767365.1"/>
    <property type="molecule type" value="Genomic_DNA"/>
</dbReference>
<dbReference type="Pfam" id="PF00582">
    <property type="entry name" value="Usp"/>
    <property type="match status" value="2"/>
</dbReference>
<evidence type="ECO:0000313" key="4">
    <source>
        <dbReference type="Proteomes" id="UP001501147"/>
    </source>
</evidence>
<dbReference type="InterPro" id="IPR014729">
    <property type="entry name" value="Rossmann-like_a/b/a_fold"/>
</dbReference>